<dbReference type="Proteomes" id="UP001386955">
    <property type="component" value="Unassembled WGS sequence"/>
</dbReference>
<protein>
    <submittedName>
        <fullName evidence="1">Uncharacterized protein</fullName>
    </submittedName>
</protein>
<keyword evidence="2" id="KW-1185">Reference proteome</keyword>
<proteinExistence type="predicted"/>
<comment type="caution">
    <text evidence="1">The sequence shown here is derived from an EMBL/GenBank/DDBJ whole genome shotgun (WGS) entry which is preliminary data.</text>
</comment>
<organism evidence="1 2">
    <name type="scientific">Psophocarpus tetragonolobus</name>
    <name type="common">Winged bean</name>
    <name type="synonym">Dolichos tetragonolobus</name>
    <dbReference type="NCBI Taxonomy" id="3891"/>
    <lineage>
        <taxon>Eukaryota</taxon>
        <taxon>Viridiplantae</taxon>
        <taxon>Streptophyta</taxon>
        <taxon>Embryophyta</taxon>
        <taxon>Tracheophyta</taxon>
        <taxon>Spermatophyta</taxon>
        <taxon>Magnoliopsida</taxon>
        <taxon>eudicotyledons</taxon>
        <taxon>Gunneridae</taxon>
        <taxon>Pentapetalae</taxon>
        <taxon>rosids</taxon>
        <taxon>fabids</taxon>
        <taxon>Fabales</taxon>
        <taxon>Fabaceae</taxon>
        <taxon>Papilionoideae</taxon>
        <taxon>50 kb inversion clade</taxon>
        <taxon>NPAAA clade</taxon>
        <taxon>indigoferoid/millettioid clade</taxon>
        <taxon>Phaseoleae</taxon>
        <taxon>Psophocarpus</taxon>
    </lineage>
</organism>
<dbReference type="EMBL" id="JAYMYS010000004">
    <property type="protein sequence ID" value="KAK7394347.1"/>
    <property type="molecule type" value="Genomic_DNA"/>
</dbReference>
<reference evidence="1 2" key="1">
    <citation type="submission" date="2024-01" db="EMBL/GenBank/DDBJ databases">
        <title>The genomes of 5 underutilized Papilionoideae crops provide insights into root nodulation and disease resistanc.</title>
        <authorList>
            <person name="Jiang F."/>
        </authorList>
    </citation>
    <scope>NUCLEOTIDE SEQUENCE [LARGE SCALE GENOMIC DNA]</scope>
    <source>
        <strain evidence="1">DUOXIRENSHENG_FW03</strain>
        <tissue evidence="1">Leaves</tissue>
    </source>
</reference>
<gene>
    <name evidence="1" type="ORF">VNO78_14870</name>
</gene>
<dbReference type="AlphaFoldDB" id="A0AAN9XIN8"/>
<name>A0AAN9XIN8_PSOTE</name>
<evidence type="ECO:0000313" key="2">
    <source>
        <dbReference type="Proteomes" id="UP001386955"/>
    </source>
</evidence>
<sequence length="187" mass="21151">MAYTEIEKGERTQSGHGRVRKCLRCYLDQYIQIKGECEVISVERGTSERHPVVSKKVWRPKLVAKVLNLVETDKRLPFEDHEVLISDLNFKLWENDIESLVDVVGNINEEVDKLDCMLDSRQDIMDGIGLSLQELLATCIDLNVGMQSYGDVDAFTLEKCFNVNDLLALDVDGKNTLEADGTIALEM</sequence>
<accession>A0AAN9XIN8</accession>
<evidence type="ECO:0000313" key="1">
    <source>
        <dbReference type="EMBL" id="KAK7394347.1"/>
    </source>
</evidence>